<dbReference type="InterPro" id="IPR029063">
    <property type="entry name" value="SAM-dependent_MTases_sf"/>
</dbReference>
<dbReference type="GO" id="GO:0009007">
    <property type="term" value="F:site-specific DNA-methyltransferase (adenine-specific) activity"/>
    <property type="evidence" value="ECO:0007669"/>
    <property type="project" value="UniProtKB-EC"/>
</dbReference>
<dbReference type="GO" id="GO:0043565">
    <property type="term" value="F:sequence-specific DNA binding"/>
    <property type="evidence" value="ECO:0007669"/>
    <property type="project" value="TreeGrafter"/>
</dbReference>
<dbReference type="GO" id="GO:1904047">
    <property type="term" value="F:S-adenosyl-L-methionine binding"/>
    <property type="evidence" value="ECO:0007669"/>
    <property type="project" value="TreeGrafter"/>
</dbReference>
<keyword evidence="3 7" id="KW-0489">Methyltransferase</keyword>
<gene>
    <name evidence="7" type="ORF">KARP_00958</name>
    <name evidence="8" type="ORF">KARP_02057</name>
</gene>
<dbReference type="GO" id="GO:0006298">
    <property type="term" value="P:mismatch repair"/>
    <property type="evidence" value="ECO:0007669"/>
    <property type="project" value="TreeGrafter"/>
</dbReference>
<dbReference type="Pfam" id="PF02086">
    <property type="entry name" value="MethyltransfD12"/>
    <property type="match status" value="1"/>
</dbReference>
<dbReference type="EC" id="2.1.1.72" evidence="2"/>
<proteinExistence type="inferred from homology"/>
<dbReference type="EMBL" id="LS398548">
    <property type="protein sequence ID" value="SPR16167.1"/>
    <property type="molecule type" value="Genomic_DNA"/>
</dbReference>
<dbReference type="GO" id="GO:0009307">
    <property type="term" value="P:DNA restriction-modification system"/>
    <property type="evidence" value="ECO:0007669"/>
    <property type="project" value="InterPro"/>
</dbReference>
<dbReference type="Proteomes" id="UP000245243">
    <property type="component" value="Chromosome I"/>
</dbReference>
<evidence type="ECO:0000313" key="9">
    <source>
        <dbReference type="Proteomes" id="UP000245243"/>
    </source>
</evidence>
<dbReference type="InterPro" id="IPR012327">
    <property type="entry name" value="MeTrfase_D12"/>
</dbReference>
<reference evidence="7" key="2">
    <citation type="submission" date="2018-03" db="EMBL/GenBank/DDBJ databases">
        <authorList>
            <person name="Keele B.F."/>
        </authorList>
    </citation>
    <scope>NUCLEOTIDE SEQUENCE [LARGE SCALE GENOMIC DNA]</scope>
    <source>
        <strain evidence="7">Karp</strain>
    </source>
</reference>
<organism evidence="7 9">
    <name type="scientific">Orientia tsutsugamushi</name>
    <name type="common">Rickettsia tsutsugamushi</name>
    <dbReference type="NCBI Taxonomy" id="784"/>
    <lineage>
        <taxon>Bacteria</taxon>
        <taxon>Pseudomonadati</taxon>
        <taxon>Pseudomonadota</taxon>
        <taxon>Alphaproteobacteria</taxon>
        <taxon>Rickettsiales</taxon>
        <taxon>Rickettsiaceae</taxon>
        <taxon>Rickettsieae</taxon>
        <taxon>Orientia</taxon>
    </lineage>
</organism>
<evidence type="ECO:0000313" key="7">
    <source>
        <dbReference type="EMBL" id="SPR15079.1"/>
    </source>
</evidence>
<dbReference type="Gene3D" id="3.40.50.150">
    <property type="entry name" value="Vaccinia Virus protein VP39"/>
    <property type="match status" value="1"/>
</dbReference>
<dbReference type="SUPFAM" id="SSF53335">
    <property type="entry name" value="S-adenosyl-L-methionine-dependent methyltransferases"/>
    <property type="match status" value="1"/>
</dbReference>
<evidence type="ECO:0000256" key="4">
    <source>
        <dbReference type="ARBA" id="ARBA00022679"/>
    </source>
</evidence>
<evidence type="ECO:0000256" key="3">
    <source>
        <dbReference type="ARBA" id="ARBA00022603"/>
    </source>
</evidence>
<dbReference type="PANTHER" id="PTHR30481">
    <property type="entry name" value="DNA ADENINE METHYLASE"/>
    <property type="match status" value="1"/>
</dbReference>
<dbReference type="PROSITE" id="PS00092">
    <property type="entry name" value="N6_MTASE"/>
    <property type="match status" value="1"/>
</dbReference>
<dbReference type="PANTHER" id="PTHR30481:SF3">
    <property type="entry name" value="DNA ADENINE METHYLASE"/>
    <property type="match status" value="1"/>
</dbReference>
<evidence type="ECO:0000256" key="5">
    <source>
        <dbReference type="ARBA" id="ARBA00022691"/>
    </source>
</evidence>
<protein>
    <recommendedName>
        <fullName evidence="2">site-specific DNA-methyltransferase (adenine-specific)</fullName>
        <ecNumber evidence="2">2.1.1.72</ecNumber>
    </recommendedName>
</protein>
<evidence type="ECO:0000313" key="8">
    <source>
        <dbReference type="EMBL" id="SPR16167.1"/>
    </source>
</evidence>
<keyword evidence="4 7" id="KW-0808">Transferase</keyword>
<accession>A0A2U3RPB3</accession>
<dbReference type="GO" id="GO:0032259">
    <property type="term" value="P:methylation"/>
    <property type="evidence" value="ECO:0007669"/>
    <property type="project" value="UniProtKB-KW"/>
</dbReference>
<dbReference type="EMBL" id="LS398548">
    <property type="protein sequence ID" value="SPR15079.1"/>
    <property type="molecule type" value="Genomic_DNA"/>
</dbReference>
<dbReference type="REBASE" id="251107">
    <property type="entry name" value="M.OtsKarpORF958P"/>
</dbReference>
<comment type="catalytic activity">
    <reaction evidence="6">
        <text>a 2'-deoxyadenosine in DNA + S-adenosyl-L-methionine = an N(6)-methyl-2'-deoxyadenosine in DNA + S-adenosyl-L-homocysteine + H(+)</text>
        <dbReference type="Rhea" id="RHEA:15197"/>
        <dbReference type="Rhea" id="RHEA-COMP:12418"/>
        <dbReference type="Rhea" id="RHEA-COMP:12419"/>
        <dbReference type="ChEBI" id="CHEBI:15378"/>
        <dbReference type="ChEBI" id="CHEBI:57856"/>
        <dbReference type="ChEBI" id="CHEBI:59789"/>
        <dbReference type="ChEBI" id="CHEBI:90615"/>
        <dbReference type="ChEBI" id="CHEBI:90616"/>
        <dbReference type="EC" id="2.1.1.72"/>
    </reaction>
</comment>
<keyword evidence="5" id="KW-0949">S-adenosyl-L-methionine</keyword>
<sequence>MSDINLDLITSYHAVKKNPNEVNRLLNLYHKNHSENYYYKIRDNYYSNDPNDITAKFIYLNKYSFRGIYRLNRDGTSAQTFSDKRYLKLHICSRINKCSNLLADVSIYAMDFSFIEPKKGDFVYLDPPYHQSGERFYTRVPFDEKEQIRLRDFVYELHTIKVLKLCFQIITLPSLETYIKTSSSLILELHTQSMNNAILLMS</sequence>
<evidence type="ECO:0000256" key="6">
    <source>
        <dbReference type="ARBA" id="ARBA00047942"/>
    </source>
</evidence>
<evidence type="ECO:0000256" key="2">
    <source>
        <dbReference type="ARBA" id="ARBA00011900"/>
    </source>
</evidence>
<dbReference type="REBASE" id="251094">
    <property type="entry name" value="M.OtsKarpORF2057P"/>
</dbReference>
<dbReference type="InterPro" id="IPR023095">
    <property type="entry name" value="Ade_MeTrfase_dom_2"/>
</dbReference>
<name>A0A2U3RPB3_ORITS</name>
<dbReference type="AlphaFoldDB" id="A0A2U3RPB3"/>
<dbReference type="InterPro" id="IPR002052">
    <property type="entry name" value="DNA_methylase_N6_adenine_CS"/>
</dbReference>
<comment type="similarity">
    <text evidence="1">Belongs to the N(4)/N(6)-methyltransferase family.</text>
</comment>
<reference evidence="9" key="1">
    <citation type="submission" date="2018-03" db="EMBL/GenBank/DDBJ databases">
        <authorList>
            <person name="Batty M. E."/>
            <person name="Batty M E."/>
        </authorList>
    </citation>
    <scope>NUCLEOTIDE SEQUENCE [LARGE SCALE GENOMIC DNA]</scope>
</reference>
<evidence type="ECO:0000256" key="1">
    <source>
        <dbReference type="ARBA" id="ARBA00006594"/>
    </source>
</evidence>
<dbReference type="Gene3D" id="1.10.1020.10">
    <property type="entry name" value="Adenine-specific Methyltransferase, Domain 2"/>
    <property type="match status" value="1"/>
</dbReference>